<keyword evidence="11" id="KW-0249">Electron transport</keyword>
<evidence type="ECO:0000256" key="10">
    <source>
        <dbReference type="ARBA" id="ARBA00022946"/>
    </source>
</evidence>
<evidence type="ECO:0000256" key="4">
    <source>
        <dbReference type="ARBA" id="ARBA00011533"/>
    </source>
</evidence>
<comment type="function">
    <text evidence="1">Accessory subunit of the mitochondrial membrane respiratory chain NADH dehydrogenase (Complex I), that is believed not to be involved in catalysis. Complex I functions in the transfer of electrons from NADH to the respiratory chain. The immediate electron acceptor for the enzyme is believed to be ubiquinone.</text>
</comment>
<name>A0A0N4WKT0_HAEPC</name>
<keyword evidence="10" id="KW-0809">Transit peptide</keyword>
<keyword evidence="12 17" id="KW-1133">Transmembrane helix</keyword>
<dbReference type="Proteomes" id="UP000268014">
    <property type="component" value="Unassembled WGS sequence"/>
</dbReference>
<gene>
    <name evidence="18" type="ORF">HPLM_LOCUS11701</name>
</gene>
<dbReference type="PANTHER" id="PTHR13178">
    <property type="entry name" value="NADH-UBIQUINONE OXIDOREDUCTASE SGDH SUBUNIT"/>
    <property type="match status" value="1"/>
</dbReference>
<reference evidence="20" key="1">
    <citation type="submission" date="2017-02" db="UniProtKB">
        <authorList>
            <consortium name="WormBaseParasite"/>
        </authorList>
    </citation>
    <scope>IDENTIFICATION</scope>
</reference>
<keyword evidence="13" id="KW-0496">Mitochondrion</keyword>
<keyword evidence="9" id="KW-0999">Mitochondrion inner membrane</keyword>
<evidence type="ECO:0000256" key="3">
    <source>
        <dbReference type="ARBA" id="ARBA00007152"/>
    </source>
</evidence>
<evidence type="ECO:0000256" key="13">
    <source>
        <dbReference type="ARBA" id="ARBA00023128"/>
    </source>
</evidence>
<accession>A0A0N4WKT0</accession>
<dbReference type="GO" id="GO:0005743">
    <property type="term" value="C:mitochondrial inner membrane"/>
    <property type="evidence" value="ECO:0007669"/>
    <property type="project" value="UniProtKB-SubCell"/>
</dbReference>
<evidence type="ECO:0000256" key="16">
    <source>
        <dbReference type="ARBA" id="ARBA00032550"/>
    </source>
</evidence>
<keyword evidence="8 17" id="KW-0812">Transmembrane</keyword>
<evidence type="ECO:0000256" key="6">
    <source>
        <dbReference type="ARBA" id="ARBA00022448"/>
    </source>
</evidence>
<dbReference type="WBParaSite" id="HPLM_0001170901-mRNA-1">
    <property type="protein sequence ID" value="HPLM_0001170901-mRNA-1"/>
    <property type="gene ID" value="HPLM_0001170901"/>
</dbReference>
<evidence type="ECO:0000256" key="11">
    <source>
        <dbReference type="ARBA" id="ARBA00022982"/>
    </source>
</evidence>
<evidence type="ECO:0000256" key="14">
    <source>
        <dbReference type="ARBA" id="ARBA00023136"/>
    </source>
</evidence>
<evidence type="ECO:0000313" key="19">
    <source>
        <dbReference type="Proteomes" id="UP000268014"/>
    </source>
</evidence>
<dbReference type="OMA" id="IRQWWAK"/>
<evidence type="ECO:0000256" key="15">
    <source>
        <dbReference type="ARBA" id="ARBA00032395"/>
    </source>
</evidence>
<keyword evidence="6" id="KW-0813">Transport</keyword>
<evidence type="ECO:0000313" key="20">
    <source>
        <dbReference type="WBParaSite" id="HPLM_0001170901-mRNA-1"/>
    </source>
</evidence>
<evidence type="ECO:0000256" key="5">
    <source>
        <dbReference type="ARBA" id="ARBA00015175"/>
    </source>
</evidence>
<evidence type="ECO:0000256" key="12">
    <source>
        <dbReference type="ARBA" id="ARBA00022989"/>
    </source>
</evidence>
<keyword evidence="19" id="KW-1185">Reference proteome</keyword>
<comment type="subunit">
    <text evidence="4">Complex I is composed of 45 different subunits.</text>
</comment>
<dbReference type="OrthoDB" id="9995605at2759"/>
<comment type="subcellular location">
    <subcellularLocation>
        <location evidence="2">Mitochondrion inner membrane</location>
        <topology evidence="2">Single-pass membrane protein</topology>
    </subcellularLocation>
</comment>
<evidence type="ECO:0000256" key="7">
    <source>
        <dbReference type="ARBA" id="ARBA00022660"/>
    </source>
</evidence>
<evidence type="ECO:0000313" key="18">
    <source>
        <dbReference type="EMBL" id="VDO43572.1"/>
    </source>
</evidence>
<keyword evidence="7" id="KW-0679">Respiratory chain</keyword>
<sequence>MTSLSKMVPVASRGLLKPTSFVMPAIRESHAALFRKRPAQLITNRIKDYCHFYFFGIGVFPIMLCLAYNHIVYGTCELGNSHLQDYSISFLYQGEPPHYWQFERTPVRQWWAKHFGVSDIEHHERNLAYYEKTGIQARWRQIEERVKHLESERWDYKAWSYQPVSSTWVDLARWHSLRLRDQYEQHGHYPQ</sequence>
<keyword evidence="14 17" id="KW-0472">Membrane</keyword>
<dbReference type="PANTHER" id="PTHR13178:SF0">
    <property type="entry name" value="NADH DEHYDROGENASE [UBIQUINONE] 1 BETA SUBCOMPLEX SUBUNIT 5, MITOCHONDRIAL"/>
    <property type="match status" value="1"/>
</dbReference>
<evidence type="ECO:0000256" key="1">
    <source>
        <dbReference type="ARBA" id="ARBA00003195"/>
    </source>
</evidence>
<proteinExistence type="inferred from homology"/>
<protein>
    <recommendedName>
        <fullName evidence="5">NADH dehydrogenase [ubiquinone] 1 beta subcomplex subunit 5, mitochondrial</fullName>
    </recommendedName>
    <alternativeName>
        <fullName evidence="16">Complex I-SGDH</fullName>
    </alternativeName>
    <alternativeName>
        <fullName evidence="15">NADH-ubiquinone oxidoreductase SGDH subunit</fullName>
    </alternativeName>
</protein>
<organism evidence="20">
    <name type="scientific">Haemonchus placei</name>
    <name type="common">Barber's pole worm</name>
    <dbReference type="NCBI Taxonomy" id="6290"/>
    <lineage>
        <taxon>Eukaryota</taxon>
        <taxon>Metazoa</taxon>
        <taxon>Ecdysozoa</taxon>
        <taxon>Nematoda</taxon>
        <taxon>Chromadorea</taxon>
        <taxon>Rhabditida</taxon>
        <taxon>Rhabditina</taxon>
        <taxon>Rhabditomorpha</taxon>
        <taxon>Strongyloidea</taxon>
        <taxon>Trichostrongylidae</taxon>
        <taxon>Haemonchus</taxon>
    </lineage>
</organism>
<dbReference type="Pfam" id="PF09781">
    <property type="entry name" value="NDUF_B5"/>
    <property type="match status" value="1"/>
</dbReference>
<evidence type="ECO:0000256" key="2">
    <source>
        <dbReference type="ARBA" id="ARBA00004434"/>
    </source>
</evidence>
<evidence type="ECO:0000256" key="9">
    <source>
        <dbReference type="ARBA" id="ARBA00022792"/>
    </source>
</evidence>
<dbReference type="EMBL" id="UZAF01017637">
    <property type="protein sequence ID" value="VDO43572.1"/>
    <property type="molecule type" value="Genomic_DNA"/>
</dbReference>
<feature type="transmembrane region" description="Helical" evidence="17">
    <location>
        <begin position="52"/>
        <end position="71"/>
    </location>
</feature>
<dbReference type="STRING" id="6290.A0A0N4WKT0"/>
<comment type="similarity">
    <text evidence="3">Belongs to the complex I NDUFB5 subunit family.</text>
</comment>
<evidence type="ECO:0000256" key="8">
    <source>
        <dbReference type="ARBA" id="ARBA00022692"/>
    </source>
</evidence>
<dbReference type="AlphaFoldDB" id="A0A0N4WKT0"/>
<evidence type="ECO:0000256" key="17">
    <source>
        <dbReference type="SAM" id="Phobius"/>
    </source>
</evidence>
<reference evidence="18 19" key="2">
    <citation type="submission" date="2018-11" db="EMBL/GenBank/DDBJ databases">
        <authorList>
            <consortium name="Pathogen Informatics"/>
        </authorList>
    </citation>
    <scope>NUCLEOTIDE SEQUENCE [LARGE SCALE GENOMIC DNA]</scope>
    <source>
        <strain evidence="18 19">MHpl1</strain>
    </source>
</reference>
<dbReference type="InterPro" id="IPR019173">
    <property type="entry name" value="NADH_UbQ_OxRdtase_B5_su"/>
</dbReference>